<feature type="DNA-binding region" description="H-T-H motif" evidence="2">
    <location>
        <begin position="25"/>
        <end position="44"/>
    </location>
</feature>
<dbReference type="AlphaFoldDB" id="A0A173LVS0"/>
<dbReference type="PROSITE" id="PS50977">
    <property type="entry name" value="HTH_TETR_2"/>
    <property type="match status" value="1"/>
</dbReference>
<gene>
    <name evidence="4" type="ORF">AUMI_10980</name>
</gene>
<proteinExistence type="predicted"/>
<organism evidence="4 5">
    <name type="scientific">Aurantimicrobium minutum</name>
    <dbReference type="NCBI Taxonomy" id="708131"/>
    <lineage>
        <taxon>Bacteria</taxon>
        <taxon>Bacillati</taxon>
        <taxon>Actinomycetota</taxon>
        <taxon>Actinomycetes</taxon>
        <taxon>Micrococcales</taxon>
        <taxon>Microbacteriaceae</taxon>
        <taxon>Aurantimicrobium</taxon>
    </lineage>
</organism>
<evidence type="ECO:0000256" key="2">
    <source>
        <dbReference type="PROSITE-ProRule" id="PRU00335"/>
    </source>
</evidence>
<dbReference type="GO" id="GO:0003677">
    <property type="term" value="F:DNA binding"/>
    <property type="evidence" value="ECO:0007669"/>
    <property type="project" value="UniProtKB-UniRule"/>
</dbReference>
<evidence type="ECO:0000313" key="4">
    <source>
        <dbReference type="EMBL" id="BAU98641.1"/>
    </source>
</evidence>
<evidence type="ECO:0000313" key="5">
    <source>
        <dbReference type="Proteomes" id="UP000243847"/>
    </source>
</evidence>
<dbReference type="KEGG" id="amin:AUMI_10980"/>
<dbReference type="Proteomes" id="UP000243847">
    <property type="component" value="Chromosome sequence1"/>
</dbReference>
<dbReference type="SUPFAM" id="SSF48498">
    <property type="entry name" value="Tetracyclin repressor-like, C-terminal domain"/>
    <property type="match status" value="1"/>
</dbReference>
<reference evidence="4 5" key="1">
    <citation type="journal article" date="2016" name="Genome Announc.">
        <title>Complete Genome Sequence of Aurantimicrobium minutum Type Strain KNCT, a Planktonic Ultramicrobacterium Isolated from River Water.</title>
        <authorList>
            <person name="Nakai R."/>
            <person name="Fujisawa T."/>
            <person name="Nakamura Y."/>
            <person name="Nishide H."/>
            <person name="Uchiyama I."/>
            <person name="Baba T."/>
            <person name="Toyoda A."/>
            <person name="Fujiyama A."/>
            <person name="Naganuma T."/>
            <person name="Niki H."/>
        </authorList>
    </citation>
    <scope>NUCLEOTIDE SEQUENCE [LARGE SCALE GENOMIC DNA]</scope>
    <source>
        <strain evidence="4 5">KNC</strain>
    </source>
</reference>
<dbReference type="InterPro" id="IPR001647">
    <property type="entry name" value="HTH_TetR"/>
</dbReference>
<sequence>MHKTKRALIDTVLQLMDGIPSTPVTLQDVLTTSGLTSGALYYHFEDFPDLIDHALIDIYSSYTTSGISGLAEIIANSSSVEEAKVALATLIQVRHSDSQSKIRAAVAWIAAQATFQPSLQQKLGPAQLEMTEKIADVILSGQQKGLINTQRDPYALAVFIQAYALGRIVDDLAGKQMDGSKWYELIFSMVTEFMLVEK</sequence>
<evidence type="ECO:0000256" key="1">
    <source>
        <dbReference type="ARBA" id="ARBA00023125"/>
    </source>
</evidence>
<feature type="domain" description="HTH tetR-type" evidence="3">
    <location>
        <begin position="2"/>
        <end position="62"/>
    </location>
</feature>
<dbReference type="InterPro" id="IPR009057">
    <property type="entry name" value="Homeodomain-like_sf"/>
</dbReference>
<dbReference type="SUPFAM" id="SSF46689">
    <property type="entry name" value="Homeodomain-like"/>
    <property type="match status" value="1"/>
</dbReference>
<dbReference type="EMBL" id="AP017457">
    <property type="protein sequence ID" value="BAU98641.1"/>
    <property type="molecule type" value="Genomic_DNA"/>
</dbReference>
<dbReference type="RefSeq" id="WP_096380142.1">
    <property type="nucleotide sequence ID" value="NZ_AP017457.1"/>
</dbReference>
<dbReference type="GeneID" id="80451282"/>
<accession>A0A173LVS0</accession>
<dbReference type="InterPro" id="IPR036271">
    <property type="entry name" value="Tet_transcr_reg_TetR-rel_C_sf"/>
</dbReference>
<evidence type="ECO:0000259" key="3">
    <source>
        <dbReference type="PROSITE" id="PS50977"/>
    </source>
</evidence>
<dbReference type="Gene3D" id="1.10.357.10">
    <property type="entry name" value="Tetracycline Repressor, domain 2"/>
    <property type="match status" value="1"/>
</dbReference>
<protein>
    <recommendedName>
        <fullName evidence="3">HTH tetR-type domain-containing protein</fullName>
    </recommendedName>
</protein>
<keyword evidence="1 2" id="KW-0238">DNA-binding</keyword>
<name>A0A173LVS0_9MICO</name>
<dbReference type="OrthoDB" id="3237195at2"/>